<dbReference type="SUPFAM" id="SSF55781">
    <property type="entry name" value="GAF domain-like"/>
    <property type="match status" value="1"/>
</dbReference>
<feature type="domain" description="PAC" evidence="3">
    <location>
        <begin position="238"/>
        <end position="290"/>
    </location>
</feature>
<accession>A0A0F9H9Z1</accession>
<name>A0A0F9H9Z1_9ZZZZ</name>
<dbReference type="PROSITE" id="PS50112">
    <property type="entry name" value="PAS"/>
    <property type="match status" value="1"/>
</dbReference>
<dbReference type="SUPFAM" id="SSF55785">
    <property type="entry name" value="PYP-like sensor domain (PAS domain)"/>
    <property type="match status" value="1"/>
</dbReference>
<organism evidence="4">
    <name type="scientific">marine sediment metagenome</name>
    <dbReference type="NCBI Taxonomy" id="412755"/>
    <lineage>
        <taxon>unclassified sequences</taxon>
        <taxon>metagenomes</taxon>
        <taxon>ecological metagenomes</taxon>
    </lineage>
</organism>
<evidence type="ECO:0000313" key="4">
    <source>
        <dbReference type="EMBL" id="KKM07939.1"/>
    </source>
</evidence>
<gene>
    <name evidence="4" type="ORF">LCGC14_1728880</name>
</gene>
<dbReference type="Gene3D" id="3.30.450.40">
    <property type="match status" value="1"/>
</dbReference>
<proteinExistence type="predicted"/>
<keyword evidence="1" id="KW-0175">Coiled coil</keyword>
<reference evidence="4" key="1">
    <citation type="journal article" date="2015" name="Nature">
        <title>Complex archaea that bridge the gap between prokaryotes and eukaryotes.</title>
        <authorList>
            <person name="Spang A."/>
            <person name="Saw J.H."/>
            <person name="Jorgensen S.L."/>
            <person name="Zaremba-Niedzwiedzka K."/>
            <person name="Martijn J."/>
            <person name="Lind A.E."/>
            <person name="van Eijk R."/>
            <person name="Schleper C."/>
            <person name="Guy L."/>
            <person name="Ettema T.J."/>
        </authorList>
    </citation>
    <scope>NUCLEOTIDE SEQUENCE</scope>
</reference>
<evidence type="ECO:0008006" key="5">
    <source>
        <dbReference type="Google" id="ProtNLM"/>
    </source>
</evidence>
<feature type="coiled-coil region" evidence="1">
    <location>
        <begin position="302"/>
        <end position="329"/>
    </location>
</feature>
<evidence type="ECO:0000259" key="2">
    <source>
        <dbReference type="PROSITE" id="PS50112"/>
    </source>
</evidence>
<dbReference type="Pfam" id="PF13185">
    <property type="entry name" value="GAF_2"/>
    <property type="match status" value="1"/>
</dbReference>
<dbReference type="EMBL" id="LAZR01015663">
    <property type="protein sequence ID" value="KKM07939.1"/>
    <property type="molecule type" value="Genomic_DNA"/>
</dbReference>
<dbReference type="SMART" id="SM00091">
    <property type="entry name" value="PAS"/>
    <property type="match status" value="1"/>
</dbReference>
<dbReference type="CDD" id="cd00130">
    <property type="entry name" value="PAS"/>
    <property type="match status" value="1"/>
</dbReference>
<dbReference type="Gene3D" id="3.30.450.20">
    <property type="entry name" value="PAS domain"/>
    <property type="match status" value="1"/>
</dbReference>
<feature type="domain" description="PAS" evidence="2">
    <location>
        <begin position="161"/>
        <end position="235"/>
    </location>
</feature>
<dbReference type="AlphaFoldDB" id="A0A0F9H9Z1"/>
<dbReference type="InterPro" id="IPR003018">
    <property type="entry name" value="GAF"/>
</dbReference>
<dbReference type="PROSITE" id="PS50113">
    <property type="entry name" value="PAC"/>
    <property type="match status" value="1"/>
</dbReference>
<dbReference type="SMART" id="SM00065">
    <property type="entry name" value="GAF"/>
    <property type="match status" value="1"/>
</dbReference>
<dbReference type="InterPro" id="IPR029016">
    <property type="entry name" value="GAF-like_dom_sf"/>
</dbReference>
<feature type="non-terminal residue" evidence="4">
    <location>
        <position position="1"/>
    </location>
</feature>
<evidence type="ECO:0000259" key="3">
    <source>
        <dbReference type="PROSITE" id="PS50113"/>
    </source>
</evidence>
<evidence type="ECO:0000256" key="1">
    <source>
        <dbReference type="SAM" id="Coils"/>
    </source>
</evidence>
<protein>
    <recommendedName>
        <fullName evidence="5">PAC domain-containing protein</fullName>
    </recommendedName>
</protein>
<dbReference type="NCBIfam" id="TIGR00229">
    <property type="entry name" value="sensory_box"/>
    <property type="match status" value="1"/>
</dbReference>
<dbReference type="InterPro" id="IPR000700">
    <property type="entry name" value="PAS-assoc_C"/>
</dbReference>
<comment type="caution">
    <text evidence="4">The sequence shown here is derived from an EMBL/GenBank/DDBJ whole genome shotgun (WGS) entry which is preliminary data.</text>
</comment>
<dbReference type="Pfam" id="PF08448">
    <property type="entry name" value="PAS_4"/>
    <property type="match status" value="1"/>
</dbReference>
<dbReference type="InterPro" id="IPR035965">
    <property type="entry name" value="PAS-like_dom_sf"/>
</dbReference>
<dbReference type="InterPro" id="IPR000014">
    <property type="entry name" value="PAS"/>
</dbReference>
<dbReference type="InterPro" id="IPR013656">
    <property type="entry name" value="PAS_4"/>
</dbReference>
<sequence>YELGNAFLSAKKMDQAMEPALELLLAHYDAGLVAVAVPDMGMKEMEYISIVGCTKGFEPGARAAISRQDIAGIAIIERCPAIVTDYSEGDFTRSELFERCGVQSGICIPMTVDNSVVGALCFMYFKPRQFDTAELWYMNVVANILGVYIEKERSLEKLEESRAYITSVLEGIGDGVIVVDRDLKVKFANRVFSDEHDRFQEEVIGGLCYEFIHGKDKPCFENGEKCPVQEVLETGEPSTAEHTHYDEDGEPIYVQVNAYPIFDPFGNVVAAVETTFDITGRVSLEHDLEKRVKELEEFYDMAVGRELRMMELKEDIVKLEEELERLRNKTK</sequence>